<accession>A0A448NW53</accession>
<name>A0A448NW53_9ACTN</name>
<dbReference type="GeneID" id="82885726"/>
<gene>
    <name evidence="1" type="ORF">NCTC13652_00303</name>
</gene>
<dbReference type="Proteomes" id="UP000277858">
    <property type="component" value="Chromosome"/>
</dbReference>
<evidence type="ECO:0000313" key="1">
    <source>
        <dbReference type="EMBL" id="VEI02137.1"/>
    </source>
</evidence>
<dbReference type="OrthoDB" id="3247161at2"/>
<sequence length="355" mass="39267">MTIAIKIGFLDDDPVVDENGGFAGRGAGGAIAGRLFTIFPEAVLVGPQDRQVGAITMRTLQHLDPRRDLIINLDVLDSIGLFQRLHRGGAEPRILNIQWLPPSHFHHKVNFAAMGLSFALFPTLCSGERTAGEVSEIVRRWTIPPLAHQARIGWFHPGIRDDLLRPHTDPDVPVVLYPAIHLVDSKKPKIFLKVVRDVASRMPLKMEARLAQRDLASVMAMKMSNPRWAKVSPLFGEKEEYWESLSHATAFLATAHEEAYGMEYLEALLAGAVGIFPHQPWAAHLVPAFYPYLYATEDQAADMLQEVLSDPAAARKAVDDSAGGSLKDWILANHTRAEGNEALRAQIADWFPEVG</sequence>
<dbReference type="AlphaFoldDB" id="A0A448NW53"/>
<proteinExistence type="predicted"/>
<dbReference type="SUPFAM" id="SSF53756">
    <property type="entry name" value="UDP-Glycosyltransferase/glycogen phosphorylase"/>
    <property type="match status" value="1"/>
</dbReference>
<evidence type="ECO:0000313" key="2">
    <source>
        <dbReference type="Proteomes" id="UP000277858"/>
    </source>
</evidence>
<dbReference type="STRING" id="1122997.GCA_000425285_00770"/>
<dbReference type="Gene3D" id="3.40.50.2000">
    <property type="entry name" value="Glycogen Phosphorylase B"/>
    <property type="match status" value="1"/>
</dbReference>
<reference evidence="1 2" key="1">
    <citation type="submission" date="2018-12" db="EMBL/GenBank/DDBJ databases">
        <authorList>
            <consortium name="Pathogen Informatics"/>
        </authorList>
    </citation>
    <scope>NUCLEOTIDE SEQUENCE [LARGE SCALE GENOMIC DNA]</scope>
    <source>
        <strain evidence="1 2">NCTC13652</strain>
    </source>
</reference>
<keyword evidence="2" id="KW-1185">Reference proteome</keyword>
<organism evidence="1 2">
    <name type="scientific">Acidipropionibacterium jensenii</name>
    <dbReference type="NCBI Taxonomy" id="1749"/>
    <lineage>
        <taxon>Bacteria</taxon>
        <taxon>Bacillati</taxon>
        <taxon>Actinomycetota</taxon>
        <taxon>Actinomycetes</taxon>
        <taxon>Propionibacteriales</taxon>
        <taxon>Propionibacteriaceae</taxon>
        <taxon>Acidipropionibacterium</taxon>
    </lineage>
</organism>
<dbReference type="RefSeq" id="WP_028702530.1">
    <property type="nucleotide sequence ID" value="NZ_CP040635.1"/>
</dbReference>
<dbReference type="EMBL" id="LR134473">
    <property type="protein sequence ID" value="VEI02137.1"/>
    <property type="molecule type" value="Genomic_DNA"/>
</dbReference>
<protein>
    <submittedName>
        <fullName evidence="1">Uncharacterized protein</fullName>
    </submittedName>
</protein>